<dbReference type="PANTHER" id="PTHR43133">
    <property type="entry name" value="RNA POLYMERASE ECF-TYPE SIGMA FACTO"/>
    <property type="match status" value="1"/>
</dbReference>
<evidence type="ECO:0000259" key="7">
    <source>
        <dbReference type="Pfam" id="PF04542"/>
    </source>
</evidence>
<dbReference type="PROSITE" id="PS01063">
    <property type="entry name" value="SIGMA70_ECF"/>
    <property type="match status" value="1"/>
</dbReference>
<evidence type="ECO:0000256" key="5">
    <source>
        <dbReference type="ARBA" id="ARBA00023163"/>
    </source>
</evidence>
<dbReference type="GeneID" id="93538932"/>
<keyword evidence="10" id="KW-1185">Reference proteome</keyword>
<comment type="caution">
    <text evidence="9">The sequence shown here is derived from an EMBL/GenBank/DDBJ whole genome shotgun (WGS) entry which is preliminary data.</text>
</comment>
<dbReference type="Pfam" id="PF04542">
    <property type="entry name" value="Sigma70_r2"/>
    <property type="match status" value="1"/>
</dbReference>
<dbReference type="InterPro" id="IPR007627">
    <property type="entry name" value="RNA_pol_sigma70_r2"/>
</dbReference>
<evidence type="ECO:0000313" key="9">
    <source>
        <dbReference type="EMBL" id="MBL3609246.1"/>
    </source>
</evidence>
<organism evidence="9 10">
    <name type="scientific">Rhodovulum sulfidophilum</name>
    <name type="common">Rhodobacter sulfidophilus</name>
    <dbReference type="NCBI Taxonomy" id="35806"/>
    <lineage>
        <taxon>Bacteria</taxon>
        <taxon>Pseudomonadati</taxon>
        <taxon>Pseudomonadota</taxon>
        <taxon>Alphaproteobacteria</taxon>
        <taxon>Rhodobacterales</taxon>
        <taxon>Paracoccaceae</taxon>
        <taxon>Rhodovulum</taxon>
    </lineage>
</organism>
<dbReference type="InterPro" id="IPR036388">
    <property type="entry name" value="WH-like_DNA-bd_sf"/>
</dbReference>
<evidence type="ECO:0000256" key="3">
    <source>
        <dbReference type="ARBA" id="ARBA00023082"/>
    </source>
</evidence>
<keyword evidence="4 6" id="KW-0238">DNA-binding</keyword>
<reference evidence="9 10" key="1">
    <citation type="submission" date="2021-01" db="EMBL/GenBank/DDBJ databases">
        <title>Draft genomes of Rhodovulum sulfidophilum.</title>
        <authorList>
            <person name="Guzman M.S."/>
        </authorList>
    </citation>
    <scope>NUCLEOTIDE SEQUENCE [LARGE SCALE GENOMIC DNA]</scope>
    <source>
        <strain evidence="9 10">AB35</strain>
    </source>
</reference>
<dbReference type="InterPro" id="IPR000838">
    <property type="entry name" value="RNA_pol_sigma70_ECF_CS"/>
</dbReference>
<name>A0ABS1RT47_RHOSU</name>
<dbReference type="Gene3D" id="1.10.1740.10">
    <property type="match status" value="1"/>
</dbReference>
<dbReference type="EMBL" id="JAESJJ010000012">
    <property type="protein sequence ID" value="MBL3609246.1"/>
    <property type="molecule type" value="Genomic_DNA"/>
</dbReference>
<evidence type="ECO:0000256" key="4">
    <source>
        <dbReference type="ARBA" id="ARBA00023125"/>
    </source>
</evidence>
<dbReference type="Proteomes" id="UP000604473">
    <property type="component" value="Unassembled WGS sequence"/>
</dbReference>
<evidence type="ECO:0000256" key="2">
    <source>
        <dbReference type="ARBA" id="ARBA00023015"/>
    </source>
</evidence>
<dbReference type="SUPFAM" id="SSF88659">
    <property type="entry name" value="Sigma3 and sigma4 domains of RNA polymerase sigma factors"/>
    <property type="match status" value="1"/>
</dbReference>
<dbReference type="InterPro" id="IPR014284">
    <property type="entry name" value="RNA_pol_sigma-70_dom"/>
</dbReference>
<dbReference type="CDD" id="cd06171">
    <property type="entry name" value="Sigma70_r4"/>
    <property type="match status" value="1"/>
</dbReference>
<keyword evidence="3 6" id="KW-0731">Sigma factor</keyword>
<dbReference type="InterPro" id="IPR013249">
    <property type="entry name" value="RNA_pol_sigma70_r4_t2"/>
</dbReference>
<dbReference type="NCBIfam" id="NF009199">
    <property type="entry name" value="PRK12547.1"/>
    <property type="match status" value="1"/>
</dbReference>
<dbReference type="SUPFAM" id="SSF88946">
    <property type="entry name" value="Sigma2 domain of RNA polymerase sigma factors"/>
    <property type="match status" value="1"/>
</dbReference>
<dbReference type="NCBIfam" id="NF009198">
    <property type="entry name" value="PRK12546.1"/>
    <property type="match status" value="1"/>
</dbReference>
<feature type="domain" description="RNA polymerase sigma factor 70 region 4 type 2" evidence="8">
    <location>
        <begin position="106"/>
        <end position="153"/>
    </location>
</feature>
<dbReference type="InterPro" id="IPR013324">
    <property type="entry name" value="RNA_pol_sigma_r3/r4-like"/>
</dbReference>
<keyword evidence="2 6" id="KW-0805">Transcription regulation</keyword>
<comment type="similarity">
    <text evidence="1 6">Belongs to the sigma-70 factor family. ECF subfamily.</text>
</comment>
<evidence type="ECO:0000256" key="1">
    <source>
        <dbReference type="ARBA" id="ARBA00010641"/>
    </source>
</evidence>
<accession>A0ABS1RT47</accession>
<feature type="domain" description="RNA polymerase sigma-70 region 2" evidence="7">
    <location>
        <begin position="11"/>
        <end position="75"/>
    </location>
</feature>
<keyword evidence="5 6" id="KW-0804">Transcription</keyword>
<evidence type="ECO:0000313" key="10">
    <source>
        <dbReference type="Proteomes" id="UP000604473"/>
    </source>
</evidence>
<sequence>MASDPREDLVTHLPAMRAFALSLTRNSATADDLVQDAIVKAWSNFDKFEPGTNLRAWLFTILRNTYYSMHRKRRREVEDPDGALAAHLSEKPHHDGRLALADFKVAFAKLPDEQREALILVGAEGFSYEEAAATCGCAVGTIKSRVNRARVRLAELMHLNDADDIAMTDPVTLAGLSSKRPA</sequence>
<gene>
    <name evidence="9" type="ORF">JMM60_10635</name>
</gene>
<dbReference type="Pfam" id="PF08281">
    <property type="entry name" value="Sigma70_r4_2"/>
    <property type="match status" value="1"/>
</dbReference>
<evidence type="ECO:0000256" key="6">
    <source>
        <dbReference type="RuleBase" id="RU000716"/>
    </source>
</evidence>
<dbReference type="Gene3D" id="1.10.10.10">
    <property type="entry name" value="Winged helix-like DNA-binding domain superfamily/Winged helix DNA-binding domain"/>
    <property type="match status" value="1"/>
</dbReference>
<dbReference type="InterPro" id="IPR013325">
    <property type="entry name" value="RNA_pol_sigma_r2"/>
</dbReference>
<dbReference type="InterPro" id="IPR039425">
    <property type="entry name" value="RNA_pol_sigma-70-like"/>
</dbReference>
<dbReference type="NCBIfam" id="TIGR02937">
    <property type="entry name" value="sigma70-ECF"/>
    <property type="match status" value="1"/>
</dbReference>
<dbReference type="RefSeq" id="WP_072071738.1">
    <property type="nucleotide sequence ID" value="NZ_CP015421.1"/>
</dbReference>
<dbReference type="PANTHER" id="PTHR43133:SF25">
    <property type="entry name" value="RNA POLYMERASE SIGMA FACTOR RFAY-RELATED"/>
    <property type="match status" value="1"/>
</dbReference>
<proteinExistence type="inferred from homology"/>
<protein>
    <recommendedName>
        <fullName evidence="6">RNA polymerase sigma factor</fullName>
    </recommendedName>
</protein>
<evidence type="ECO:0000259" key="8">
    <source>
        <dbReference type="Pfam" id="PF08281"/>
    </source>
</evidence>